<dbReference type="GO" id="GO:0006351">
    <property type="term" value="P:DNA-templated transcription"/>
    <property type="evidence" value="ECO:0007669"/>
    <property type="project" value="TreeGrafter"/>
</dbReference>
<gene>
    <name evidence="6" type="ORF">FHP91_01140</name>
</gene>
<name>A0A557R2G5_9RHOO</name>
<dbReference type="GO" id="GO:0043565">
    <property type="term" value="F:sequence-specific DNA binding"/>
    <property type="evidence" value="ECO:0007669"/>
    <property type="project" value="TreeGrafter"/>
</dbReference>
<dbReference type="Proteomes" id="UP000319502">
    <property type="component" value="Unassembled WGS sequence"/>
</dbReference>
<evidence type="ECO:0000256" key="4">
    <source>
        <dbReference type="ARBA" id="ARBA00023163"/>
    </source>
</evidence>
<dbReference type="SUPFAM" id="SSF53850">
    <property type="entry name" value="Periplasmic binding protein-like II"/>
    <property type="match status" value="1"/>
</dbReference>
<dbReference type="PROSITE" id="PS50931">
    <property type="entry name" value="HTH_LYSR"/>
    <property type="match status" value="1"/>
</dbReference>
<dbReference type="Gene3D" id="3.40.190.290">
    <property type="match status" value="1"/>
</dbReference>
<keyword evidence="2" id="KW-0805">Transcription regulation</keyword>
<comment type="caution">
    <text evidence="6">The sequence shown here is derived from an EMBL/GenBank/DDBJ whole genome shotgun (WGS) entry which is preliminary data.</text>
</comment>
<dbReference type="InterPro" id="IPR036390">
    <property type="entry name" value="WH_DNA-bd_sf"/>
</dbReference>
<keyword evidence="7" id="KW-1185">Reference proteome</keyword>
<dbReference type="SUPFAM" id="SSF46785">
    <property type="entry name" value="Winged helix' DNA-binding domain"/>
    <property type="match status" value="1"/>
</dbReference>
<dbReference type="FunFam" id="1.10.10.10:FF:000001">
    <property type="entry name" value="LysR family transcriptional regulator"/>
    <property type="match status" value="1"/>
</dbReference>
<protein>
    <submittedName>
        <fullName evidence="6">LysR family transcriptional regulator</fullName>
    </submittedName>
</protein>
<dbReference type="PANTHER" id="PTHR30537:SF5">
    <property type="entry name" value="HTH-TYPE TRANSCRIPTIONAL ACTIVATOR TTDR-RELATED"/>
    <property type="match status" value="1"/>
</dbReference>
<dbReference type="Pfam" id="PF00126">
    <property type="entry name" value="HTH_1"/>
    <property type="match status" value="1"/>
</dbReference>
<keyword evidence="4" id="KW-0804">Transcription</keyword>
<dbReference type="Pfam" id="PF03466">
    <property type="entry name" value="LysR_substrate"/>
    <property type="match status" value="1"/>
</dbReference>
<dbReference type="InterPro" id="IPR058163">
    <property type="entry name" value="LysR-type_TF_proteobact-type"/>
</dbReference>
<dbReference type="OrthoDB" id="8928056at2"/>
<evidence type="ECO:0000256" key="1">
    <source>
        <dbReference type="ARBA" id="ARBA00009437"/>
    </source>
</evidence>
<dbReference type="CDD" id="cd08471">
    <property type="entry name" value="PBP2_CrgA_like_2"/>
    <property type="match status" value="1"/>
</dbReference>
<reference evidence="6 7" key="1">
    <citation type="submission" date="2019-07" db="EMBL/GenBank/DDBJ databases">
        <title>The pathways for chlorine oxyanion respiration interact through the shared metabolite chlorate.</title>
        <authorList>
            <person name="Barnum T.P."/>
            <person name="Cheng Y."/>
            <person name="Hill K.A."/>
            <person name="Lucas L.N."/>
            <person name="Carlson H.K."/>
            <person name="Coates J.D."/>
        </authorList>
    </citation>
    <scope>NUCLEOTIDE SEQUENCE [LARGE SCALE GENOMIC DNA]</scope>
    <source>
        <strain evidence="6 7">SFB-3</strain>
    </source>
</reference>
<evidence type="ECO:0000259" key="5">
    <source>
        <dbReference type="PROSITE" id="PS50931"/>
    </source>
</evidence>
<dbReference type="AlphaFoldDB" id="A0A557R2G5"/>
<keyword evidence="3" id="KW-0238">DNA-binding</keyword>
<organism evidence="6 7">
    <name type="scientific">Denitromonas halophila</name>
    <dbReference type="NCBI Taxonomy" id="1629404"/>
    <lineage>
        <taxon>Bacteria</taxon>
        <taxon>Pseudomonadati</taxon>
        <taxon>Pseudomonadota</taxon>
        <taxon>Betaproteobacteria</taxon>
        <taxon>Rhodocyclales</taxon>
        <taxon>Zoogloeaceae</taxon>
        <taxon>Denitromonas</taxon>
    </lineage>
</organism>
<dbReference type="InterPro" id="IPR005119">
    <property type="entry name" value="LysR_subst-bd"/>
</dbReference>
<dbReference type="PANTHER" id="PTHR30537">
    <property type="entry name" value="HTH-TYPE TRANSCRIPTIONAL REGULATOR"/>
    <property type="match status" value="1"/>
</dbReference>
<feature type="domain" description="HTH lysR-type" evidence="5">
    <location>
        <begin position="1"/>
        <end position="59"/>
    </location>
</feature>
<dbReference type="Gene3D" id="1.10.10.10">
    <property type="entry name" value="Winged helix-like DNA-binding domain superfamily/Winged helix DNA-binding domain"/>
    <property type="match status" value="1"/>
</dbReference>
<dbReference type="GO" id="GO:0003700">
    <property type="term" value="F:DNA-binding transcription factor activity"/>
    <property type="evidence" value="ECO:0007669"/>
    <property type="project" value="InterPro"/>
</dbReference>
<accession>A0A557R2G5</accession>
<evidence type="ECO:0000256" key="3">
    <source>
        <dbReference type="ARBA" id="ARBA00023125"/>
    </source>
</evidence>
<proteinExistence type="inferred from homology"/>
<evidence type="ECO:0000256" key="2">
    <source>
        <dbReference type="ARBA" id="ARBA00023015"/>
    </source>
</evidence>
<sequence length="296" mass="32282">MDQLKHMRILVAIADGGSLTAAARTLETSLPSIVRGLATLESHLGVRLFNRSTRRIALTDEGRRYLADCRQVIGAVQDAEASVRADVSEPTGLLRITAPVLFGQMYVAPAVNRFIARYDDVSVELILLDRVTNLVEEGFDAAIRIGTLADSTLVAQTLGLVRQAVVASPDYLARHGRPAHPRELRHAECIRFTGSRGPHWVFMEAGRRLNVTIDGRLSFNLVAPGIAACCDGLGFGSFLSYQIAPDVARGALEIVLANYELPPRPISVIYPHARLLPARTRAFISTMRETLSGFSI</sequence>
<comment type="similarity">
    <text evidence="1">Belongs to the LysR transcriptional regulatory family.</text>
</comment>
<dbReference type="EMBL" id="VMNK01000002">
    <property type="protein sequence ID" value="TVO59350.1"/>
    <property type="molecule type" value="Genomic_DNA"/>
</dbReference>
<evidence type="ECO:0000313" key="7">
    <source>
        <dbReference type="Proteomes" id="UP000319502"/>
    </source>
</evidence>
<evidence type="ECO:0000313" key="6">
    <source>
        <dbReference type="EMBL" id="TVO59350.1"/>
    </source>
</evidence>
<dbReference type="InterPro" id="IPR000847">
    <property type="entry name" value="LysR_HTH_N"/>
</dbReference>
<dbReference type="InterPro" id="IPR036388">
    <property type="entry name" value="WH-like_DNA-bd_sf"/>
</dbReference>